<dbReference type="Proteomes" id="UP001055286">
    <property type="component" value="Unassembled WGS sequence"/>
</dbReference>
<gene>
    <name evidence="1" type="ORF">MPEAHAMD_7288</name>
</gene>
<reference evidence="1" key="2">
    <citation type="submission" date="2021-08" db="EMBL/GenBank/DDBJ databases">
        <authorList>
            <person name="Tani A."/>
            <person name="Ola A."/>
            <person name="Ogura Y."/>
            <person name="Katsura K."/>
            <person name="Hayashi T."/>
        </authorList>
    </citation>
    <scope>NUCLEOTIDE SEQUENCE</scope>
    <source>
        <strain evidence="1">JCM 32048</strain>
    </source>
</reference>
<dbReference type="AlphaFoldDB" id="A0AA37HJM0"/>
<sequence>MTLDLFVSSVLMGSVVRCRSGCFAYSPSGAPLGEYADLDAAAAALAARVALEPVAA</sequence>
<organism evidence="1 2">
    <name type="scientific">Methylobacterium frigidaeris</name>
    <dbReference type="NCBI Taxonomy" id="2038277"/>
    <lineage>
        <taxon>Bacteria</taxon>
        <taxon>Pseudomonadati</taxon>
        <taxon>Pseudomonadota</taxon>
        <taxon>Alphaproteobacteria</taxon>
        <taxon>Hyphomicrobiales</taxon>
        <taxon>Methylobacteriaceae</taxon>
        <taxon>Methylobacterium</taxon>
    </lineage>
</organism>
<reference evidence="1" key="1">
    <citation type="journal article" date="2016" name="Front. Microbiol.">
        <title>Genome Sequence of the Piezophilic, Mesophilic Sulfate-Reducing Bacterium Desulfovibrio indicus J2T.</title>
        <authorList>
            <person name="Cao J."/>
            <person name="Maignien L."/>
            <person name="Shao Z."/>
            <person name="Alain K."/>
            <person name="Jebbar M."/>
        </authorList>
    </citation>
    <scope>NUCLEOTIDE SEQUENCE</scope>
    <source>
        <strain evidence="1">JCM 32048</strain>
    </source>
</reference>
<name>A0AA37HJM0_9HYPH</name>
<keyword evidence="2" id="KW-1185">Reference proteome</keyword>
<evidence type="ECO:0000313" key="2">
    <source>
        <dbReference type="Proteomes" id="UP001055286"/>
    </source>
</evidence>
<accession>A0AA37HJM0</accession>
<comment type="caution">
    <text evidence="1">The sequence shown here is derived from an EMBL/GenBank/DDBJ whole genome shotgun (WGS) entry which is preliminary data.</text>
</comment>
<proteinExistence type="predicted"/>
<dbReference type="EMBL" id="BPQJ01000362">
    <property type="protein sequence ID" value="GJD67081.1"/>
    <property type="molecule type" value="Genomic_DNA"/>
</dbReference>
<protein>
    <submittedName>
        <fullName evidence="1">Uncharacterized protein</fullName>
    </submittedName>
</protein>
<evidence type="ECO:0000313" key="1">
    <source>
        <dbReference type="EMBL" id="GJD67081.1"/>
    </source>
</evidence>